<comment type="caution">
    <text evidence="7">The sequence shown here is derived from an EMBL/GenBank/DDBJ whole genome shotgun (WGS) entry which is preliminary data.</text>
</comment>
<dbReference type="GO" id="GO:0044027">
    <property type="term" value="P:negative regulation of gene expression via chromosomal CpG island methylation"/>
    <property type="evidence" value="ECO:0007669"/>
    <property type="project" value="TreeGrafter"/>
</dbReference>
<dbReference type="PATRIC" id="fig|1807.14.peg.2419"/>
<evidence type="ECO:0000256" key="3">
    <source>
        <dbReference type="ARBA" id="ARBA00022679"/>
    </source>
</evidence>
<evidence type="ECO:0000256" key="5">
    <source>
        <dbReference type="ARBA" id="ARBA00022747"/>
    </source>
</evidence>
<evidence type="ECO:0000313" key="7">
    <source>
        <dbReference type="EMBL" id="KMO75869.1"/>
    </source>
</evidence>
<gene>
    <name evidence="7" type="primary">ydiO</name>
    <name evidence="7" type="ORF">MOBUDSM44075_02398</name>
</gene>
<evidence type="ECO:0000313" key="8">
    <source>
        <dbReference type="Proteomes" id="UP000036313"/>
    </source>
</evidence>
<keyword evidence="4 6" id="KW-0949">S-adenosyl-L-methionine</keyword>
<dbReference type="GO" id="GO:0003677">
    <property type="term" value="F:DNA binding"/>
    <property type="evidence" value="ECO:0007669"/>
    <property type="project" value="TreeGrafter"/>
</dbReference>
<dbReference type="SUPFAM" id="SSF53335">
    <property type="entry name" value="S-adenosyl-L-methionine-dependent methyltransferases"/>
    <property type="match status" value="1"/>
</dbReference>
<organism evidence="7 8">
    <name type="scientific">Mycolicibacterium obuense</name>
    <dbReference type="NCBI Taxonomy" id="1807"/>
    <lineage>
        <taxon>Bacteria</taxon>
        <taxon>Bacillati</taxon>
        <taxon>Actinomycetota</taxon>
        <taxon>Actinomycetes</taxon>
        <taxon>Mycobacteriales</taxon>
        <taxon>Mycobacteriaceae</taxon>
        <taxon>Mycolicibacterium</taxon>
    </lineage>
</organism>
<dbReference type="EMBL" id="JYNU01000014">
    <property type="protein sequence ID" value="KMO75869.1"/>
    <property type="molecule type" value="Genomic_DNA"/>
</dbReference>
<sequence length="347" mass="38276">MLAADVDERALQVYRTNLRPRYVAPESVRGMFDFRVSGSGQAARFAYEPEALDERLLAMAGKIDMILAGPPCQGHSSLNNHSRHQDPKNLLYLTVPAAAQALDAKHVVIENVPNVVADRHGVVQTTISLLRGAGYNVTCGVLAADRFGWPQTRRRFFIVASKGANPLELDLLSTDFKRPALPVSWLLDDLAGRELDDLDVMQSVPQLSEENAMRVNWLHDNDKYDLPNVIRPDCHKDGTTYQAVYGRMKGNQPAPTITGGFLTPGRGRFVHPTLRRVLTPREAARIQGFPDWFDFVARPAEPPSRAEITRWIGNAVPSILGFFVTLAALGGELAATAPFYAVDQHAS</sequence>
<keyword evidence="5" id="KW-0680">Restriction system</keyword>
<evidence type="ECO:0000256" key="2">
    <source>
        <dbReference type="ARBA" id="ARBA00022603"/>
    </source>
</evidence>
<evidence type="ECO:0000256" key="1">
    <source>
        <dbReference type="ARBA" id="ARBA00011975"/>
    </source>
</evidence>
<dbReference type="Proteomes" id="UP000036313">
    <property type="component" value="Unassembled WGS sequence"/>
</dbReference>
<name>A0A0J6W0E0_9MYCO</name>
<dbReference type="Pfam" id="PF00145">
    <property type="entry name" value="DNA_methylase"/>
    <property type="match status" value="1"/>
</dbReference>
<protein>
    <recommendedName>
        <fullName evidence="1">DNA (cytosine-5-)-methyltransferase</fullName>
        <ecNumber evidence="1">2.1.1.37</ecNumber>
    </recommendedName>
</protein>
<dbReference type="InterPro" id="IPR050390">
    <property type="entry name" value="C5-Methyltransferase"/>
</dbReference>
<comment type="similarity">
    <text evidence="6">Belongs to the class I-like SAM-binding methyltransferase superfamily. C5-methyltransferase family.</text>
</comment>
<dbReference type="InterPro" id="IPR029063">
    <property type="entry name" value="SAM-dependent_MTases_sf"/>
</dbReference>
<dbReference type="PROSITE" id="PS51679">
    <property type="entry name" value="SAM_MT_C5"/>
    <property type="match status" value="1"/>
</dbReference>
<feature type="active site" evidence="6">
    <location>
        <position position="72"/>
    </location>
</feature>
<dbReference type="GO" id="GO:0003886">
    <property type="term" value="F:DNA (cytosine-5-)-methyltransferase activity"/>
    <property type="evidence" value="ECO:0007669"/>
    <property type="project" value="UniProtKB-EC"/>
</dbReference>
<dbReference type="GO" id="GO:0032259">
    <property type="term" value="P:methylation"/>
    <property type="evidence" value="ECO:0007669"/>
    <property type="project" value="UniProtKB-KW"/>
</dbReference>
<dbReference type="EC" id="2.1.1.37" evidence="1"/>
<dbReference type="PANTHER" id="PTHR10629">
    <property type="entry name" value="CYTOSINE-SPECIFIC METHYLTRANSFERASE"/>
    <property type="match status" value="1"/>
</dbReference>
<keyword evidence="2 6" id="KW-0489">Methyltransferase</keyword>
<dbReference type="PANTHER" id="PTHR10629:SF52">
    <property type="entry name" value="DNA (CYTOSINE-5)-METHYLTRANSFERASE 1"/>
    <property type="match status" value="1"/>
</dbReference>
<reference evidence="7 8" key="1">
    <citation type="journal article" date="2015" name="Genome Biol. Evol.">
        <title>Characterization of Three Mycobacterium spp. with Potential Use in Bioremediation by Genome Sequencing and Comparative Genomics.</title>
        <authorList>
            <person name="Das S."/>
            <person name="Pettersson B.M."/>
            <person name="Behra P.R."/>
            <person name="Ramesh M."/>
            <person name="Dasgupta S."/>
            <person name="Bhattacharya A."/>
            <person name="Kirsebom L.A."/>
        </authorList>
    </citation>
    <scope>NUCLEOTIDE SEQUENCE [LARGE SCALE GENOMIC DNA]</scope>
    <source>
        <strain evidence="7 8">DSM 44075</strain>
    </source>
</reference>
<evidence type="ECO:0000256" key="4">
    <source>
        <dbReference type="ARBA" id="ARBA00022691"/>
    </source>
</evidence>
<dbReference type="Gene3D" id="3.90.120.10">
    <property type="entry name" value="DNA Methylase, subunit A, domain 2"/>
    <property type="match status" value="1"/>
</dbReference>
<keyword evidence="3 6" id="KW-0808">Transferase</keyword>
<dbReference type="AlphaFoldDB" id="A0A0J6W0E0"/>
<proteinExistence type="inferred from homology"/>
<dbReference type="GO" id="GO:0009307">
    <property type="term" value="P:DNA restriction-modification system"/>
    <property type="evidence" value="ECO:0007669"/>
    <property type="project" value="UniProtKB-KW"/>
</dbReference>
<evidence type="ECO:0000256" key="6">
    <source>
        <dbReference type="PROSITE-ProRule" id="PRU01016"/>
    </source>
</evidence>
<dbReference type="Gene3D" id="3.40.50.150">
    <property type="entry name" value="Vaccinia Virus protein VP39"/>
    <property type="match status" value="1"/>
</dbReference>
<dbReference type="InterPro" id="IPR001525">
    <property type="entry name" value="C5_MeTfrase"/>
</dbReference>
<accession>A0A0J6W0E0</accession>